<feature type="region of interest" description="Disordered" evidence="2">
    <location>
        <begin position="1"/>
        <end position="33"/>
    </location>
</feature>
<name>C1EFS0_MICCC</name>
<keyword evidence="4" id="KW-1185">Reference proteome</keyword>
<keyword evidence="1" id="KW-0175">Coiled coil</keyword>
<proteinExistence type="predicted"/>
<dbReference type="STRING" id="296587.C1EFS0"/>
<organism evidence="3 4">
    <name type="scientific">Micromonas commoda (strain RCC299 / NOUM17 / CCMP2709)</name>
    <name type="common">Picoplanktonic green alga</name>
    <dbReference type="NCBI Taxonomy" id="296587"/>
    <lineage>
        <taxon>Eukaryota</taxon>
        <taxon>Viridiplantae</taxon>
        <taxon>Chlorophyta</taxon>
        <taxon>Mamiellophyceae</taxon>
        <taxon>Mamiellales</taxon>
        <taxon>Mamiellaceae</taxon>
        <taxon>Micromonas</taxon>
    </lineage>
</organism>
<dbReference type="GeneID" id="8248572"/>
<dbReference type="EMBL" id="CP001331">
    <property type="protein sequence ID" value="ACO66646.1"/>
    <property type="molecule type" value="Genomic_DNA"/>
</dbReference>
<evidence type="ECO:0000313" key="3">
    <source>
        <dbReference type="EMBL" id="ACO66646.1"/>
    </source>
</evidence>
<feature type="region of interest" description="Disordered" evidence="2">
    <location>
        <begin position="490"/>
        <end position="515"/>
    </location>
</feature>
<dbReference type="AlphaFoldDB" id="C1EFS0"/>
<feature type="compositionally biased region" description="Pro residues" evidence="2">
    <location>
        <begin position="499"/>
        <end position="510"/>
    </location>
</feature>
<evidence type="ECO:0000256" key="2">
    <source>
        <dbReference type="SAM" id="MobiDB-lite"/>
    </source>
</evidence>
<dbReference type="RefSeq" id="XP_002505388.1">
    <property type="nucleotide sequence ID" value="XM_002505342.1"/>
</dbReference>
<evidence type="ECO:0000313" key="4">
    <source>
        <dbReference type="Proteomes" id="UP000002009"/>
    </source>
</evidence>
<feature type="coiled-coil region" evidence="1">
    <location>
        <begin position="125"/>
        <end position="201"/>
    </location>
</feature>
<feature type="region of interest" description="Disordered" evidence="2">
    <location>
        <begin position="891"/>
        <end position="919"/>
    </location>
</feature>
<feature type="coiled-coil region" evidence="1">
    <location>
        <begin position="288"/>
        <end position="371"/>
    </location>
</feature>
<accession>C1EFS0</accession>
<evidence type="ECO:0000256" key="1">
    <source>
        <dbReference type="SAM" id="Coils"/>
    </source>
</evidence>
<protein>
    <submittedName>
        <fullName evidence="3">Uncharacterized protein</fullName>
    </submittedName>
</protein>
<feature type="compositionally biased region" description="Polar residues" evidence="2">
    <location>
        <begin position="908"/>
        <end position="918"/>
    </location>
</feature>
<dbReference type="Proteomes" id="UP000002009">
    <property type="component" value="Chromosome 13"/>
</dbReference>
<dbReference type="KEGG" id="mis:MICPUN_103651"/>
<sequence length="1048" mass="109548">MTGGPRAFRRPAPRTGSPPARIGGTDPTDDANLGADALIAKGEAAVRLGRYEQANEAFAAARAITAAEKTRGSPPSFAGLGDAPHDALEAKAAECDAASEAKAAECDAAATGEAETQKRIKDATIADLRAELRLAEEAAEAQRRRAEDAGGKLRIAESETAAATLARSSLEVENAELNARVETLRAETETLRAEMESLRAEMGATIAAHAARAAAAETAETVAREALAAEVAKRKKEVAHAIDGRTNAETAMAAAEKLAADATYRAANVDEIVASIREECEVLVAEREAECEVRMRRATSELERASAEVARLTANAEAFEAARADAVADAKDARTSLANVHAEFEAFKRREEEANRRAEEANHRAEAAEVAASEIAAAARAAREAAASEARARGEREAELLAELSAVRRSVDAARTKATEAVARATRDLGKRRELFSETQSPDGPDAFQKSLDSIRAGTTSANAAAKTACDALEAALDGGYGRARVCVAESRGNDDPGDSPPGDSPPGDSPPSVLVAGAEASAFVAPNDRLPASSLAHLCVLAVRAENNSLSTGRPSRVGSNTDDPGPEEVRFLRGVTALRGAGNADEVNTDWKRLETTGNRHGTDPPFAAAQGAGVAIALRGTSSGVVRVLCVDTRTRDSPLSVADLAAAHETATRLAAIYAADAERVRAWTRAVIRARWSELDNGDDEGEDDKENARTLATTRGDYRFDTPAGAARVLFERAAHKRTLESLFREGGVTGHDHLLRHLSSLGAPDGVRGLPPVLAAPVTLSAWAACACVGTAESQPPPFTRVDAAAFTAHADAAAATDACLAERRREDARVAGLAALGIETGRLVTTDPPVSSDGATPDGAATEARLRATGEAAARRASVLWTEGGVRDCVAALLGTDDRRTRGSSSAADVDRSDATPTATTDSPMSATKIRALTADRDLRDAVRALLAAAPMLRPTLDGDREWREMGGFDCARAFGSAETDACARLWAWAATTACAWRAWRRVRAMRMDEGAVLAILDGMEMADTAAARVGVTSEEDGGIMMIGDGHDGGDGGEVD</sequence>
<dbReference type="InParanoid" id="C1EFS0"/>
<gene>
    <name evidence="3" type="ORF">MICPUN_103651</name>
</gene>
<reference evidence="3 4" key="1">
    <citation type="journal article" date="2009" name="Science">
        <title>Green evolution and dynamic adaptations revealed by genomes of the marine picoeukaryotes Micromonas.</title>
        <authorList>
            <person name="Worden A.Z."/>
            <person name="Lee J.H."/>
            <person name="Mock T."/>
            <person name="Rouze P."/>
            <person name="Simmons M.P."/>
            <person name="Aerts A.L."/>
            <person name="Allen A.E."/>
            <person name="Cuvelier M.L."/>
            <person name="Derelle E."/>
            <person name="Everett M.V."/>
            <person name="Foulon E."/>
            <person name="Grimwood J."/>
            <person name="Gundlach H."/>
            <person name="Henrissat B."/>
            <person name="Napoli C."/>
            <person name="McDonald S.M."/>
            <person name="Parker M.S."/>
            <person name="Rombauts S."/>
            <person name="Salamov A."/>
            <person name="Von Dassow P."/>
            <person name="Badger J.H."/>
            <person name="Coutinho P.M."/>
            <person name="Demir E."/>
            <person name="Dubchak I."/>
            <person name="Gentemann C."/>
            <person name="Eikrem W."/>
            <person name="Gready J.E."/>
            <person name="John U."/>
            <person name="Lanier W."/>
            <person name="Lindquist E.A."/>
            <person name="Lucas S."/>
            <person name="Mayer K.F."/>
            <person name="Moreau H."/>
            <person name="Not F."/>
            <person name="Otillar R."/>
            <person name="Panaud O."/>
            <person name="Pangilinan J."/>
            <person name="Paulsen I."/>
            <person name="Piegu B."/>
            <person name="Poliakov A."/>
            <person name="Robbens S."/>
            <person name="Schmutz J."/>
            <person name="Toulza E."/>
            <person name="Wyss T."/>
            <person name="Zelensky A."/>
            <person name="Zhou K."/>
            <person name="Armbrust E.V."/>
            <person name="Bhattacharya D."/>
            <person name="Goodenough U.W."/>
            <person name="Van de Peer Y."/>
            <person name="Grigoriev I.V."/>
        </authorList>
    </citation>
    <scope>NUCLEOTIDE SEQUENCE [LARGE SCALE GENOMIC DNA]</scope>
    <source>
        <strain evidence="4">RCC299 / NOUM17</strain>
    </source>
</reference>